<evidence type="ECO:0000313" key="4">
    <source>
        <dbReference type="Proteomes" id="UP000366872"/>
    </source>
</evidence>
<organism evidence="3 4">
    <name type="scientific">Pontiella desulfatans</name>
    <dbReference type="NCBI Taxonomy" id="2750659"/>
    <lineage>
        <taxon>Bacteria</taxon>
        <taxon>Pseudomonadati</taxon>
        <taxon>Kiritimatiellota</taxon>
        <taxon>Kiritimatiellia</taxon>
        <taxon>Kiritimatiellales</taxon>
        <taxon>Pontiellaceae</taxon>
        <taxon>Pontiella</taxon>
    </lineage>
</organism>
<dbReference type="AlphaFoldDB" id="A0A6C2U3Y4"/>
<dbReference type="EMBL" id="CAAHFG010000001">
    <property type="protein sequence ID" value="VGO14314.1"/>
    <property type="molecule type" value="Genomic_DNA"/>
</dbReference>
<keyword evidence="2" id="KW-1133">Transmembrane helix</keyword>
<dbReference type="RefSeq" id="WP_136079806.1">
    <property type="nucleotide sequence ID" value="NZ_CAAHFG010000001.1"/>
</dbReference>
<gene>
    <name evidence="3" type="ORF">PDESU_02873</name>
</gene>
<reference evidence="3 4" key="1">
    <citation type="submission" date="2019-04" db="EMBL/GenBank/DDBJ databases">
        <authorList>
            <person name="Van Vliet M D."/>
        </authorList>
    </citation>
    <scope>NUCLEOTIDE SEQUENCE [LARGE SCALE GENOMIC DNA]</scope>
    <source>
        <strain evidence="3 4">F1</strain>
    </source>
</reference>
<keyword evidence="4" id="KW-1185">Reference proteome</keyword>
<sequence>MNKILKAAVLLIATALYLLTLRLFVSSDQPYYILGIGIVGLAAWFFGTVTGLVMAMLLVPLTDLVYGNHVIVRDFIKLASSPAYISMQVLAAIGMGFLRREKKALSKKETELEETNDRLQNVLAQVKEPGGIHSLCSTCKKIVDDGGEWQDVDHFLRQHTKMEFSHCICPDCADAFKKSAEALQP</sequence>
<evidence type="ECO:0000256" key="2">
    <source>
        <dbReference type="SAM" id="Phobius"/>
    </source>
</evidence>
<feature type="transmembrane region" description="Helical" evidence="2">
    <location>
        <begin position="32"/>
        <end position="59"/>
    </location>
</feature>
<accession>A0A6C2U3Y4</accession>
<name>A0A6C2U3Y4_PONDE</name>
<proteinExistence type="predicted"/>
<evidence type="ECO:0000256" key="1">
    <source>
        <dbReference type="SAM" id="Coils"/>
    </source>
</evidence>
<keyword evidence="2" id="KW-0812">Transmembrane</keyword>
<feature type="transmembrane region" description="Helical" evidence="2">
    <location>
        <begin position="6"/>
        <end position="25"/>
    </location>
</feature>
<evidence type="ECO:0000313" key="3">
    <source>
        <dbReference type="EMBL" id="VGO14314.1"/>
    </source>
</evidence>
<keyword evidence="1" id="KW-0175">Coiled coil</keyword>
<feature type="coiled-coil region" evidence="1">
    <location>
        <begin position="95"/>
        <end position="125"/>
    </location>
</feature>
<dbReference type="Proteomes" id="UP000366872">
    <property type="component" value="Unassembled WGS sequence"/>
</dbReference>
<feature type="transmembrane region" description="Helical" evidence="2">
    <location>
        <begin position="79"/>
        <end position="98"/>
    </location>
</feature>
<keyword evidence="2" id="KW-0472">Membrane</keyword>
<protein>
    <submittedName>
        <fullName evidence="3">Uncharacterized protein</fullName>
    </submittedName>
</protein>